<dbReference type="GO" id="GO:0016787">
    <property type="term" value="F:hydrolase activity"/>
    <property type="evidence" value="ECO:0007669"/>
    <property type="project" value="UniProtKB-KW"/>
</dbReference>
<dbReference type="PANTHER" id="PTHR42693">
    <property type="entry name" value="ARYLSULFATASE FAMILY MEMBER"/>
    <property type="match status" value="1"/>
</dbReference>
<comment type="similarity">
    <text evidence="1">Belongs to the sulfatase family.</text>
</comment>
<organism evidence="6 7">
    <name type="scientific">Glaciecola petra</name>
    <dbReference type="NCBI Taxonomy" id="3075602"/>
    <lineage>
        <taxon>Bacteria</taxon>
        <taxon>Pseudomonadati</taxon>
        <taxon>Pseudomonadota</taxon>
        <taxon>Gammaproteobacteria</taxon>
        <taxon>Alteromonadales</taxon>
        <taxon>Alteromonadaceae</taxon>
        <taxon>Glaciecola</taxon>
    </lineage>
</organism>
<name>A0ABU2ZQM4_9ALTE</name>
<evidence type="ECO:0000256" key="1">
    <source>
        <dbReference type="ARBA" id="ARBA00008779"/>
    </source>
</evidence>
<evidence type="ECO:0000256" key="3">
    <source>
        <dbReference type="ARBA" id="ARBA00022801"/>
    </source>
</evidence>
<dbReference type="InterPro" id="IPR017850">
    <property type="entry name" value="Alkaline_phosphatase_core_sf"/>
</dbReference>
<dbReference type="InterPro" id="IPR050738">
    <property type="entry name" value="Sulfatase"/>
</dbReference>
<dbReference type="SUPFAM" id="SSF53649">
    <property type="entry name" value="Alkaline phosphatase-like"/>
    <property type="match status" value="1"/>
</dbReference>
<reference evidence="6 7" key="1">
    <citation type="submission" date="2023-09" db="EMBL/GenBank/DDBJ databases">
        <authorList>
            <person name="Rey-Velasco X."/>
        </authorList>
    </citation>
    <scope>NUCLEOTIDE SEQUENCE [LARGE SCALE GENOMIC DNA]</scope>
    <source>
        <strain evidence="6 7">P117</strain>
    </source>
</reference>
<evidence type="ECO:0000256" key="4">
    <source>
        <dbReference type="ARBA" id="ARBA00022837"/>
    </source>
</evidence>
<dbReference type="Gene3D" id="3.40.720.10">
    <property type="entry name" value="Alkaline Phosphatase, subunit A"/>
    <property type="match status" value="1"/>
</dbReference>
<evidence type="ECO:0000313" key="6">
    <source>
        <dbReference type="EMBL" id="MDT0594931.1"/>
    </source>
</evidence>
<evidence type="ECO:0000256" key="2">
    <source>
        <dbReference type="ARBA" id="ARBA00022723"/>
    </source>
</evidence>
<dbReference type="EMBL" id="JAVRHX010000002">
    <property type="protein sequence ID" value="MDT0594931.1"/>
    <property type="molecule type" value="Genomic_DNA"/>
</dbReference>
<accession>A0ABU2ZQM4</accession>
<dbReference type="RefSeq" id="WP_311368451.1">
    <property type="nucleotide sequence ID" value="NZ_JAVRHX010000002.1"/>
</dbReference>
<dbReference type="PANTHER" id="PTHR42693:SF33">
    <property type="entry name" value="ARYLSULFATASE"/>
    <property type="match status" value="1"/>
</dbReference>
<evidence type="ECO:0000313" key="7">
    <source>
        <dbReference type="Proteomes" id="UP001253545"/>
    </source>
</evidence>
<keyword evidence="4" id="KW-0106">Calcium</keyword>
<dbReference type="EC" id="3.1.6.-" evidence="6"/>
<dbReference type="InterPro" id="IPR024607">
    <property type="entry name" value="Sulfatase_CS"/>
</dbReference>
<dbReference type="Proteomes" id="UP001253545">
    <property type="component" value="Unassembled WGS sequence"/>
</dbReference>
<dbReference type="Pfam" id="PF00884">
    <property type="entry name" value="Sulfatase"/>
    <property type="match status" value="1"/>
</dbReference>
<comment type="caution">
    <text evidence="6">The sequence shown here is derived from an EMBL/GenBank/DDBJ whole genome shotgun (WGS) entry which is preliminary data.</text>
</comment>
<protein>
    <submittedName>
        <fullName evidence="6">Arylsulfatase</fullName>
        <ecNumber evidence="6">3.1.6.-</ecNumber>
    </submittedName>
</protein>
<keyword evidence="2" id="KW-0479">Metal-binding</keyword>
<feature type="domain" description="Sulfatase N-terminal" evidence="5">
    <location>
        <begin position="61"/>
        <end position="459"/>
    </location>
</feature>
<dbReference type="Gene3D" id="3.30.1120.10">
    <property type="match status" value="1"/>
</dbReference>
<keyword evidence="7" id="KW-1185">Reference proteome</keyword>
<gene>
    <name evidence="6" type="ORF">RM552_08775</name>
</gene>
<sequence>MKFNASIKNQFCYGIDAVIMNPSKMKDSLIVIFAIVILTIFSGCSKQEINREVNGLEVKRPNILLIVADDMGYTDIGAFGGEIDTPNIDMLASSGLSFSNFHTAPMCAVTRAMLLSGNDNHIAGMGSQDLNSQAFGYEGHLTDRIVPLPALLQKAGYHTSMVGKWHLGTAPDHLPANKGFAQSFIIPEGVANHYSDKGWLARDPVSTYLENNEPVKWKEGDYSTDVYTSKIIEYIDNNKDSDKPFFAFAAYTSPHWPLQVDEAYWKKYEGKYRDGYEVLRQNRFTSLKKLGLIAESAELPDTHESVKPWSTLSADEKLIEERKMELYAGMVDNLDVNIGRIVDYLKQTNQFENTLIVFMSDNGAAANDFYYHPYFAEFLNANYTDAYAEMGKKDSFISYGPQWAEAGSAPFRYFKGYTTQGGITSPMLISGAMVKHKGTVTKTFTSLLDIAPTFYEYAQIDYPESFLGKEVYPLKGASMASLLEQKADFLHDANYVFAMEHRHNIVVRKGDWKLVNETKPFDPQNFALYNLAEDAGEQNNLKGEYPLVYQDMLAHWQTYKLESQVQFPTPSGVSK</sequence>
<proteinExistence type="inferred from homology"/>
<dbReference type="CDD" id="cd16025">
    <property type="entry name" value="PAS_like"/>
    <property type="match status" value="1"/>
</dbReference>
<evidence type="ECO:0000259" key="5">
    <source>
        <dbReference type="Pfam" id="PF00884"/>
    </source>
</evidence>
<dbReference type="PROSITE" id="PS00149">
    <property type="entry name" value="SULFATASE_2"/>
    <property type="match status" value="1"/>
</dbReference>
<dbReference type="InterPro" id="IPR000917">
    <property type="entry name" value="Sulfatase_N"/>
</dbReference>
<keyword evidence="3 6" id="KW-0378">Hydrolase</keyword>